<feature type="domain" description="NAD-dependent epimerase/dehydratase" evidence="2">
    <location>
        <begin position="3"/>
        <end position="218"/>
    </location>
</feature>
<keyword evidence="5" id="KW-1185">Reference proteome</keyword>
<organism evidence="4 5">
    <name type="scientific">Bacillus mesophilus</name>
    <dbReference type="NCBI Taxonomy" id="1808955"/>
    <lineage>
        <taxon>Bacteria</taxon>
        <taxon>Bacillati</taxon>
        <taxon>Bacillota</taxon>
        <taxon>Bacilli</taxon>
        <taxon>Bacillales</taxon>
        <taxon>Bacillaceae</taxon>
        <taxon>Bacillus</taxon>
    </lineage>
</organism>
<sequence>MKIAITGGTGFVGQALTKAFLKNNHEVFILSRKNLQTPEKGLHYVQWLTSGSKPEDSLTDIDVFINLAGESLNSGRWTADRKKRIIDSRVEATKEVIRILAQLETKPSVLINASAVGYYGISREKEFTEADQEHGEDFLAKTVVTWEQEALAAEKLGIRTVLTRFGIILDSQEGALPKMVLPYKLLAGGTVGSGKQWLSWVHIDDVVGLIQHAITNPSIKGPINTVAPRPVKMKEFGQTIAQVLNKPHWLPAPSFALKALLGEMSILVLEGQKVLPQKAKDSDYVFAYNKLEDALTDILK</sequence>
<dbReference type="RefSeq" id="WP_163180811.1">
    <property type="nucleotide sequence ID" value="NZ_JAAIWM010000006.1"/>
</dbReference>
<dbReference type="NCBIfam" id="TIGR01777">
    <property type="entry name" value="yfcH"/>
    <property type="match status" value="1"/>
</dbReference>
<dbReference type="CDD" id="cd05242">
    <property type="entry name" value="SDR_a8"/>
    <property type="match status" value="1"/>
</dbReference>
<feature type="domain" description="DUF1731" evidence="3">
    <location>
        <begin position="252"/>
        <end position="298"/>
    </location>
</feature>
<dbReference type="InterPro" id="IPR013549">
    <property type="entry name" value="DUF1731"/>
</dbReference>
<dbReference type="Proteomes" id="UP000481043">
    <property type="component" value="Unassembled WGS sequence"/>
</dbReference>
<comment type="caution">
    <text evidence="4">The sequence shown here is derived from an EMBL/GenBank/DDBJ whole genome shotgun (WGS) entry which is preliminary data.</text>
</comment>
<protein>
    <submittedName>
        <fullName evidence="4">TIGR01777 family protein</fullName>
    </submittedName>
</protein>
<dbReference type="InterPro" id="IPR001509">
    <property type="entry name" value="Epimerase_deHydtase"/>
</dbReference>
<accession>A0A6M0QAF3</accession>
<dbReference type="InterPro" id="IPR010099">
    <property type="entry name" value="SDR39U1"/>
</dbReference>
<evidence type="ECO:0000313" key="4">
    <source>
        <dbReference type="EMBL" id="NEY73344.1"/>
    </source>
</evidence>
<evidence type="ECO:0000313" key="5">
    <source>
        <dbReference type="Proteomes" id="UP000481043"/>
    </source>
</evidence>
<name>A0A6M0QAF3_9BACI</name>
<dbReference type="PANTHER" id="PTHR11092:SF0">
    <property type="entry name" value="EPIMERASE FAMILY PROTEIN SDR39U1"/>
    <property type="match status" value="1"/>
</dbReference>
<evidence type="ECO:0000259" key="3">
    <source>
        <dbReference type="Pfam" id="PF08338"/>
    </source>
</evidence>
<dbReference type="InterPro" id="IPR036291">
    <property type="entry name" value="NAD(P)-bd_dom_sf"/>
</dbReference>
<comment type="similarity">
    <text evidence="1">Belongs to the NAD(P)-dependent epimerase/dehydratase family. SDR39U1 subfamily.</text>
</comment>
<dbReference type="Pfam" id="PF01370">
    <property type="entry name" value="Epimerase"/>
    <property type="match status" value="1"/>
</dbReference>
<reference evidence="4 5" key="1">
    <citation type="submission" date="2020-02" db="EMBL/GenBank/DDBJ databases">
        <title>Bacillus aquiflavi sp. nov., isolated from yellow water of strong flavor Chinese baijiu in Yibin region of China.</title>
        <authorList>
            <person name="Xie J."/>
        </authorList>
    </citation>
    <scope>NUCLEOTIDE SEQUENCE [LARGE SCALE GENOMIC DNA]</scope>
    <source>
        <strain evidence="4 5">SA4</strain>
    </source>
</reference>
<dbReference type="Gene3D" id="3.40.50.720">
    <property type="entry name" value="NAD(P)-binding Rossmann-like Domain"/>
    <property type="match status" value="1"/>
</dbReference>
<evidence type="ECO:0000256" key="1">
    <source>
        <dbReference type="ARBA" id="ARBA00009353"/>
    </source>
</evidence>
<dbReference type="AlphaFoldDB" id="A0A6M0QAF3"/>
<proteinExistence type="inferred from homology"/>
<evidence type="ECO:0000259" key="2">
    <source>
        <dbReference type="Pfam" id="PF01370"/>
    </source>
</evidence>
<dbReference type="EMBL" id="JAAIWM010000006">
    <property type="protein sequence ID" value="NEY73344.1"/>
    <property type="molecule type" value="Genomic_DNA"/>
</dbReference>
<gene>
    <name evidence="4" type="ORF">G4D63_16540</name>
</gene>
<dbReference type="PANTHER" id="PTHR11092">
    <property type="entry name" value="SUGAR NUCLEOTIDE EPIMERASE RELATED"/>
    <property type="match status" value="1"/>
</dbReference>
<dbReference type="Pfam" id="PF08338">
    <property type="entry name" value="DUF1731"/>
    <property type="match status" value="1"/>
</dbReference>
<dbReference type="SUPFAM" id="SSF51735">
    <property type="entry name" value="NAD(P)-binding Rossmann-fold domains"/>
    <property type="match status" value="1"/>
</dbReference>